<dbReference type="PANTHER" id="PTHR23416">
    <property type="entry name" value="SIALIC ACID SYNTHASE-RELATED"/>
    <property type="match status" value="1"/>
</dbReference>
<dbReference type="InterPro" id="IPR051159">
    <property type="entry name" value="Hexapeptide_acetyltransf"/>
</dbReference>
<name>H2J8B7_MARPK</name>
<dbReference type="GO" id="GO:0008374">
    <property type="term" value="F:O-acyltransferase activity"/>
    <property type="evidence" value="ECO:0007669"/>
    <property type="project" value="TreeGrafter"/>
</dbReference>
<reference evidence="4" key="2">
    <citation type="submission" date="2012-01" db="EMBL/GenBank/DDBJ databases">
        <title>Complete sequence of chromosome of Marinitoga piezophila KA3.</title>
        <authorList>
            <person name="Lucas S."/>
            <person name="Han J."/>
            <person name="Lapidus A."/>
            <person name="Cheng J.-F."/>
            <person name="Goodwin L."/>
            <person name="Pitluck S."/>
            <person name="Peters L."/>
            <person name="Mikhailova N."/>
            <person name="Teshima H."/>
            <person name="Detter J.C."/>
            <person name="Han C."/>
            <person name="Tapia R."/>
            <person name="Land M."/>
            <person name="Hauser L."/>
            <person name="Kyrpides N."/>
            <person name="Ivanova N."/>
            <person name="Pagani I."/>
            <person name="Jebbar M."/>
            <person name="Vannier P."/>
            <person name="Oger P."/>
            <person name="Cario A."/>
            <person name="Bartlett D."/>
            <person name="Noll K.M."/>
            <person name="Woyke T."/>
        </authorList>
    </citation>
    <scope>NUCLEOTIDE SEQUENCE [LARGE SCALE GENOMIC DNA]</scope>
    <source>
        <strain evidence="4">DSM 14283 / JCM 11233 / KA3</strain>
    </source>
</reference>
<keyword evidence="4" id="KW-1185">Reference proteome</keyword>
<evidence type="ECO:0000256" key="1">
    <source>
        <dbReference type="ARBA" id="ARBA00007274"/>
    </source>
</evidence>
<comment type="similarity">
    <text evidence="1">Belongs to the transferase hexapeptide repeat family.</text>
</comment>
<dbReference type="KEGG" id="mpz:Marpi_1196"/>
<dbReference type="InterPro" id="IPR001451">
    <property type="entry name" value="Hexapep"/>
</dbReference>
<dbReference type="Pfam" id="PF14602">
    <property type="entry name" value="Hexapep_2"/>
    <property type="match status" value="1"/>
</dbReference>
<keyword evidence="2 3" id="KW-0808">Transferase</keyword>
<dbReference type="PANTHER" id="PTHR23416:SF23">
    <property type="entry name" value="ACETYLTRANSFERASE C18B11.09C-RELATED"/>
    <property type="match status" value="1"/>
</dbReference>
<reference evidence="3 4" key="1">
    <citation type="journal article" date="2012" name="J. Bacteriol.">
        <title>Complete Genome Sequence of the Thermophilic, Piezophilic, Heterotrophic Bacterium Marinitoga piezophila KA3.</title>
        <authorList>
            <person name="Lucas S."/>
            <person name="Han J."/>
            <person name="Lapidus A."/>
            <person name="Cheng J.F."/>
            <person name="Goodwin L.A."/>
            <person name="Pitluck S."/>
            <person name="Peters L."/>
            <person name="Mikhailova N."/>
            <person name="Teshima H."/>
            <person name="Detter J.C."/>
            <person name="Han C."/>
            <person name="Tapia R."/>
            <person name="Land M."/>
            <person name="Hauser L."/>
            <person name="Kyrpides N.C."/>
            <person name="Ivanova N."/>
            <person name="Pagani I."/>
            <person name="Vannier P."/>
            <person name="Oger P."/>
            <person name="Bartlett D.H."/>
            <person name="Noll K.M."/>
            <person name="Woyke T."/>
            <person name="Jebbar M."/>
        </authorList>
    </citation>
    <scope>NUCLEOTIDE SEQUENCE [LARGE SCALE GENOMIC DNA]</scope>
    <source>
        <strain evidence="4">DSM 14283 / JCM 11233 / KA3</strain>
    </source>
</reference>
<accession>H2J8B7</accession>
<protein>
    <submittedName>
        <fullName evidence="3">Isoleucine patch superfamily enzyme, carbonic anhydrase/acetyltransferase</fullName>
    </submittedName>
</protein>
<dbReference type="CDD" id="cd04647">
    <property type="entry name" value="LbH_MAT_like"/>
    <property type="match status" value="1"/>
</dbReference>
<dbReference type="InterPro" id="IPR011004">
    <property type="entry name" value="Trimer_LpxA-like_sf"/>
</dbReference>
<dbReference type="EMBL" id="CP003257">
    <property type="protein sequence ID" value="AEX85601.1"/>
    <property type="molecule type" value="Genomic_DNA"/>
</dbReference>
<sequence>MRRIIMFLIFLKYKFKLRKKVKFYGTSIIFEFPESKIEFGNNIEIKNRFDDNYVGLNHKTIIIARDGGKITIGNNVGISGSVIYSLKEIKIGNNVLIGANCKIIDHDFHPLEPKARIEDNREKIRRKSIIIKDNVYIGTNSIILRGSEIGKNCIVGAGSVVSGKFPDNCVIAGNPAKIIRYLTEGELEQ</sequence>
<proteinExistence type="inferred from homology"/>
<evidence type="ECO:0000256" key="2">
    <source>
        <dbReference type="ARBA" id="ARBA00022679"/>
    </source>
</evidence>
<dbReference type="RefSeq" id="WP_014296672.1">
    <property type="nucleotide sequence ID" value="NC_016751.1"/>
</dbReference>
<dbReference type="STRING" id="443254.Marpi_1196"/>
<dbReference type="Gene3D" id="2.160.10.10">
    <property type="entry name" value="Hexapeptide repeat proteins"/>
    <property type="match status" value="1"/>
</dbReference>
<organism evidence="3 4">
    <name type="scientific">Marinitoga piezophila (strain DSM 14283 / JCM 11233 / KA3)</name>
    <dbReference type="NCBI Taxonomy" id="443254"/>
    <lineage>
        <taxon>Bacteria</taxon>
        <taxon>Thermotogati</taxon>
        <taxon>Thermotogota</taxon>
        <taxon>Thermotogae</taxon>
        <taxon>Petrotogales</taxon>
        <taxon>Petrotogaceae</taxon>
        <taxon>Marinitoga</taxon>
    </lineage>
</organism>
<dbReference type="OrthoDB" id="9812571at2"/>
<dbReference type="Pfam" id="PF00132">
    <property type="entry name" value="Hexapep"/>
    <property type="match status" value="1"/>
</dbReference>
<evidence type="ECO:0000313" key="4">
    <source>
        <dbReference type="Proteomes" id="UP000007161"/>
    </source>
</evidence>
<dbReference type="eggNOG" id="COG0110">
    <property type="taxonomic scope" value="Bacteria"/>
</dbReference>
<gene>
    <name evidence="3" type="ordered locus">Marpi_1196</name>
</gene>
<evidence type="ECO:0000313" key="3">
    <source>
        <dbReference type="EMBL" id="AEX85601.1"/>
    </source>
</evidence>
<dbReference type="AlphaFoldDB" id="H2J8B7"/>
<dbReference type="SUPFAM" id="SSF51161">
    <property type="entry name" value="Trimeric LpxA-like enzymes"/>
    <property type="match status" value="1"/>
</dbReference>
<dbReference type="HOGENOM" id="CLU_051638_7_1_0"/>
<dbReference type="Proteomes" id="UP000007161">
    <property type="component" value="Chromosome"/>
</dbReference>